<sequence>MLIIWIGASMNTYIHKTNQRLRVRSDYIKDHPNEVVELICQLKEIDAVREIKHKKYAGSVAISFDNIELDCDSLMEILESHHWTQSSEKPSFVEKAMVSGTKSLVKGLTGVALTRIVGPSVSRVIMNLA</sequence>
<evidence type="ECO:0000313" key="1">
    <source>
        <dbReference type="EMBL" id="NOH48100.1"/>
    </source>
</evidence>
<accession>A0A7Y4E1G7</accession>
<protein>
    <submittedName>
        <fullName evidence="1">Uncharacterized protein</fullName>
    </submittedName>
</protein>
<organism evidence="1 2">
    <name type="scientific">Vibrio rotiferianus</name>
    <dbReference type="NCBI Taxonomy" id="190895"/>
    <lineage>
        <taxon>Bacteria</taxon>
        <taxon>Pseudomonadati</taxon>
        <taxon>Pseudomonadota</taxon>
        <taxon>Gammaproteobacteria</taxon>
        <taxon>Vibrionales</taxon>
        <taxon>Vibrionaceae</taxon>
        <taxon>Vibrio</taxon>
    </lineage>
</organism>
<comment type="caution">
    <text evidence="1">The sequence shown here is derived from an EMBL/GenBank/DDBJ whole genome shotgun (WGS) entry which is preliminary data.</text>
</comment>
<dbReference type="Proteomes" id="UP000572072">
    <property type="component" value="Unassembled WGS sequence"/>
</dbReference>
<dbReference type="AlphaFoldDB" id="A0A7Y4E1G7"/>
<reference evidence="1 2" key="1">
    <citation type="submission" date="2019-08" db="EMBL/GenBank/DDBJ databases">
        <title>Draft genome sequencing and comparative genomics of hatchery-associated Vibrios.</title>
        <authorList>
            <person name="Kehlet-Delgado H."/>
            <person name="Mueller R.S."/>
        </authorList>
    </citation>
    <scope>NUCLEOTIDE SEQUENCE [LARGE SCALE GENOMIC DNA]</scope>
    <source>
        <strain evidence="1 2">00-78-3</strain>
    </source>
</reference>
<gene>
    <name evidence="1" type="ORF">F0262_08515</name>
</gene>
<name>A0A7Y4E1G7_9VIBR</name>
<evidence type="ECO:0000313" key="2">
    <source>
        <dbReference type="Proteomes" id="UP000572072"/>
    </source>
</evidence>
<dbReference type="EMBL" id="VTYN01000007">
    <property type="protein sequence ID" value="NOH48100.1"/>
    <property type="molecule type" value="Genomic_DNA"/>
</dbReference>
<proteinExistence type="predicted"/>